<feature type="region of interest" description="Disordered" evidence="1">
    <location>
        <begin position="27"/>
        <end position="49"/>
    </location>
</feature>
<evidence type="ECO:0000313" key="3">
    <source>
        <dbReference type="Proteomes" id="UP001634394"/>
    </source>
</evidence>
<protein>
    <submittedName>
        <fullName evidence="2">Uncharacterized protein</fullName>
    </submittedName>
</protein>
<accession>A0ABD3W7G0</accession>
<proteinExistence type="predicted"/>
<organism evidence="2 3">
    <name type="scientific">Sinanodonta woodiana</name>
    <name type="common">Chinese pond mussel</name>
    <name type="synonym">Anodonta woodiana</name>
    <dbReference type="NCBI Taxonomy" id="1069815"/>
    <lineage>
        <taxon>Eukaryota</taxon>
        <taxon>Metazoa</taxon>
        <taxon>Spiralia</taxon>
        <taxon>Lophotrochozoa</taxon>
        <taxon>Mollusca</taxon>
        <taxon>Bivalvia</taxon>
        <taxon>Autobranchia</taxon>
        <taxon>Heteroconchia</taxon>
        <taxon>Palaeoheterodonta</taxon>
        <taxon>Unionida</taxon>
        <taxon>Unionoidea</taxon>
        <taxon>Unionidae</taxon>
        <taxon>Unioninae</taxon>
        <taxon>Sinanodonta</taxon>
    </lineage>
</organism>
<name>A0ABD3W7G0_SINWO</name>
<dbReference type="Proteomes" id="UP001634394">
    <property type="component" value="Unassembled WGS sequence"/>
</dbReference>
<comment type="caution">
    <text evidence="2">The sequence shown here is derived from an EMBL/GenBank/DDBJ whole genome shotgun (WGS) entry which is preliminary data.</text>
</comment>
<keyword evidence="3" id="KW-1185">Reference proteome</keyword>
<evidence type="ECO:0000256" key="1">
    <source>
        <dbReference type="SAM" id="MobiDB-lite"/>
    </source>
</evidence>
<feature type="compositionally biased region" description="Polar residues" evidence="1">
    <location>
        <begin position="27"/>
        <end position="44"/>
    </location>
</feature>
<dbReference type="EMBL" id="JBJQND010000008">
    <property type="protein sequence ID" value="KAL3869840.1"/>
    <property type="molecule type" value="Genomic_DNA"/>
</dbReference>
<dbReference type="AlphaFoldDB" id="A0ABD3W7G0"/>
<reference evidence="2 3" key="1">
    <citation type="submission" date="2024-11" db="EMBL/GenBank/DDBJ databases">
        <title>Chromosome-level genome assembly of the freshwater bivalve Anodonta woodiana.</title>
        <authorList>
            <person name="Chen X."/>
        </authorList>
    </citation>
    <scope>NUCLEOTIDE SEQUENCE [LARGE SCALE GENOMIC DNA]</scope>
    <source>
        <strain evidence="2">MN2024</strain>
        <tissue evidence="2">Gills</tissue>
    </source>
</reference>
<evidence type="ECO:0000313" key="2">
    <source>
        <dbReference type="EMBL" id="KAL3869840.1"/>
    </source>
</evidence>
<sequence length="110" mass="12255">MYTHSIFVSLFLRSVQESATSYVSAPAATLSTDSVDSKSANSETSDAEEELDLWVAHDSQSANIDPSETADSRSQTHVVSMYEQHLNSYLKEPRLPRMKPQNHIRSVSSH</sequence>
<gene>
    <name evidence="2" type="ORF">ACJMK2_042472</name>
</gene>
<feature type="region of interest" description="Disordered" evidence="1">
    <location>
        <begin position="91"/>
        <end position="110"/>
    </location>
</feature>